<dbReference type="Proteomes" id="UP000290289">
    <property type="component" value="Chromosome 15"/>
</dbReference>
<dbReference type="GO" id="GO:0004523">
    <property type="term" value="F:RNA-DNA hybrid ribonuclease activity"/>
    <property type="evidence" value="ECO:0007669"/>
    <property type="project" value="InterPro"/>
</dbReference>
<dbReference type="Pfam" id="PF13456">
    <property type="entry name" value="RVT_3"/>
    <property type="match status" value="1"/>
</dbReference>
<dbReference type="GO" id="GO:0003676">
    <property type="term" value="F:nucleic acid binding"/>
    <property type="evidence" value="ECO:0007669"/>
    <property type="project" value="InterPro"/>
</dbReference>
<dbReference type="EMBL" id="RDQH01000341">
    <property type="protein sequence ID" value="RXH73509.1"/>
    <property type="molecule type" value="Genomic_DNA"/>
</dbReference>
<evidence type="ECO:0000259" key="1">
    <source>
        <dbReference type="Pfam" id="PF13456"/>
    </source>
</evidence>
<evidence type="ECO:0000313" key="2">
    <source>
        <dbReference type="EMBL" id="RXH73509.1"/>
    </source>
</evidence>
<evidence type="ECO:0000313" key="3">
    <source>
        <dbReference type="Proteomes" id="UP000290289"/>
    </source>
</evidence>
<name>A0A498HRW1_MALDO</name>
<gene>
    <name evidence="2" type="ORF">DVH24_016331</name>
</gene>
<proteinExistence type="predicted"/>
<comment type="caution">
    <text evidence="2">The sequence shown here is derived from an EMBL/GenBank/DDBJ whole genome shotgun (WGS) entry which is preliminary data.</text>
</comment>
<sequence length="74" mass="8436">MCVEGDSKLVIDAVKVSCTIPWQLRNIIEDIKWLVSSFDSNFLSHVYRVPLPPMANKAYFFGCIGTGYNRGYFI</sequence>
<protein>
    <recommendedName>
        <fullName evidence="1">RNase H type-1 domain-containing protein</fullName>
    </recommendedName>
</protein>
<reference evidence="2 3" key="1">
    <citation type="submission" date="2018-10" db="EMBL/GenBank/DDBJ databases">
        <title>A high-quality apple genome assembly.</title>
        <authorList>
            <person name="Hu J."/>
        </authorList>
    </citation>
    <scope>NUCLEOTIDE SEQUENCE [LARGE SCALE GENOMIC DNA]</scope>
    <source>
        <strain evidence="3">cv. HFTH1</strain>
        <tissue evidence="2">Young leaf</tissue>
    </source>
</reference>
<feature type="domain" description="RNase H type-1" evidence="1">
    <location>
        <begin position="3"/>
        <end position="48"/>
    </location>
</feature>
<dbReference type="InterPro" id="IPR002156">
    <property type="entry name" value="RNaseH_domain"/>
</dbReference>
<keyword evidence="3" id="KW-1185">Reference proteome</keyword>
<accession>A0A498HRW1</accession>
<dbReference type="AlphaFoldDB" id="A0A498HRW1"/>
<organism evidence="2 3">
    <name type="scientific">Malus domestica</name>
    <name type="common">Apple</name>
    <name type="synonym">Pyrus malus</name>
    <dbReference type="NCBI Taxonomy" id="3750"/>
    <lineage>
        <taxon>Eukaryota</taxon>
        <taxon>Viridiplantae</taxon>
        <taxon>Streptophyta</taxon>
        <taxon>Embryophyta</taxon>
        <taxon>Tracheophyta</taxon>
        <taxon>Spermatophyta</taxon>
        <taxon>Magnoliopsida</taxon>
        <taxon>eudicotyledons</taxon>
        <taxon>Gunneridae</taxon>
        <taxon>Pentapetalae</taxon>
        <taxon>rosids</taxon>
        <taxon>fabids</taxon>
        <taxon>Rosales</taxon>
        <taxon>Rosaceae</taxon>
        <taxon>Amygdaloideae</taxon>
        <taxon>Maleae</taxon>
        <taxon>Malus</taxon>
    </lineage>
</organism>